<dbReference type="AlphaFoldDB" id="A0A1L9BDQ5"/>
<proteinExistence type="predicted"/>
<evidence type="ECO:0000313" key="2">
    <source>
        <dbReference type="Proteomes" id="UP000182229"/>
    </source>
</evidence>
<gene>
    <name evidence="1" type="ORF">BON30_15325</name>
</gene>
<reference evidence="2" key="1">
    <citation type="submission" date="2016-11" db="EMBL/GenBank/DDBJ databases">
        <authorList>
            <person name="Shukria A."/>
            <person name="Stevens D.C."/>
        </authorList>
    </citation>
    <scope>NUCLEOTIDE SEQUENCE [LARGE SCALE GENOMIC DNA]</scope>
    <source>
        <strain evidence="2">Cbfe23</strain>
    </source>
</reference>
<name>A0A1L9BDQ5_9BACT</name>
<sequence>MDLLAEDRCDLFVGGDEVGFHEVLPDLTSPVLVLDIQRLCHDPVDDPRVTDQSKQRAVQLLDLRPEVIEFSAVPQKLDFFADRLPPFEPLQDPVEQEGDAE</sequence>
<dbReference type="Proteomes" id="UP000182229">
    <property type="component" value="Unassembled WGS sequence"/>
</dbReference>
<organism evidence="1 2">
    <name type="scientific">Cystobacter ferrugineus</name>
    <dbReference type="NCBI Taxonomy" id="83449"/>
    <lineage>
        <taxon>Bacteria</taxon>
        <taxon>Pseudomonadati</taxon>
        <taxon>Myxococcota</taxon>
        <taxon>Myxococcia</taxon>
        <taxon>Myxococcales</taxon>
        <taxon>Cystobacterineae</taxon>
        <taxon>Archangiaceae</taxon>
        <taxon>Cystobacter</taxon>
    </lineage>
</organism>
<comment type="caution">
    <text evidence="1">The sequence shown here is derived from an EMBL/GenBank/DDBJ whole genome shotgun (WGS) entry which is preliminary data.</text>
</comment>
<protein>
    <submittedName>
        <fullName evidence="1">Uncharacterized protein</fullName>
    </submittedName>
</protein>
<accession>A0A1L9BDQ5</accession>
<reference evidence="1 2" key="2">
    <citation type="submission" date="2016-12" db="EMBL/GenBank/DDBJ databases">
        <title>Draft Genome Sequence of Cystobacter ferrugineus Strain Cbfe23.</title>
        <authorList>
            <person name="Akbar S."/>
            <person name="Dowd S.E."/>
            <person name="Stevens D.C."/>
        </authorList>
    </citation>
    <scope>NUCLEOTIDE SEQUENCE [LARGE SCALE GENOMIC DNA]</scope>
    <source>
        <strain evidence="1 2">Cbfe23</strain>
    </source>
</reference>
<evidence type="ECO:0000313" key="1">
    <source>
        <dbReference type="EMBL" id="OJH40392.1"/>
    </source>
</evidence>
<keyword evidence="2" id="KW-1185">Reference proteome</keyword>
<dbReference type="EMBL" id="MPIN01000003">
    <property type="protein sequence ID" value="OJH40392.1"/>
    <property type="molecule type" value="Genomic_DNA"/>
</dbReference>